<reference evidence="1" key="1">
    <citation type="submission" date="2022-06" db="EMBL/GenBank/DDBJ databases">
        <title>Gramella sediminis sp. nov., isolated from deep-sea sediment of the Indian Ocean.</title>
        <authorList>
            <person name="Yang L."/>
        </authorList>
    </citation>
    <scope>NUCLEOTIDE SEQUENCE</scope>
    <source>
        <strain evidence="1">HMD3159</strain>
    </source>
</reference>
<comment type="caution">
    <text evidence="1">The sequence shown here is derived from an EMBL/GenBank/DDBJ whole genome shotgun (WGS) entry which is preliminary data.</text>
</comment>
<accession>A0ABT0Z533</accession>
<evidence type="ECO:0000313" key="2">
    <source>
        <dbReference type="Proteomes" id="UP001155077"/>
    </source>
</evidence>
<proteinExistence type="predicted"/>
<evidence type="ECO:0000313" key="1">
    <source>
        <dbReference type="EMBL" id="MCM8570845.1"/>
    </source>
</evidence>
<dbReference type="EMBL" id="JAMSCK010000006">
    <property type="protein sequence ID" value="MCM8570845.1"/>
    <property type="molecule type" value="Genomic_DNA"/>
</dbReference>
<organism evidence="1 2">
    <name type="scientific">Gramella jeungdoensis</name>
    <dbReference type="NCBI Taxonomy" id="708091"/>
    <lineage>
        <taxon>Bacteria</taxon>
        <taxon>Pseudomonadati</taxon>
        <taxon>Bacteroidota</taxon>
        <taxon>Flavobacteriia</taxon>
        <taxon>Flavobacteriales</taxon>
        <taxon>Flavobacteriaceae</taxon>
        <taxon>Christiangramia</taxon>
    </lineage>
</organism>
<name>A0ABT0Z533_9FLAO</name>
<sequence>MKMTRKVIGIIAIVLGISGIVAFSFSKKFEKGVAQNAISKKAYSIEQQWELPEILEEISGIAYFAPNRIACVQDEDGTIFIYDLEKELIEKEIDFGSSGDYEALTVIKNDAFVLRSDGVLFEVKNFQNAPKTVEYDPGIDHSINFEGLCLSEDARKLLMITKDEDGNIDVRNIYSFDLESRTFDKEPFSRLEIEKGIFKNYEGSFRPSEIEINPATGEFYILDGRHPRLLILNSSLKVLEMIPFDEDEFEQPEGITFGNGKLFISNEAGKNAGNILQVQLNPDYDG</sequence>
<dbReference type="Gene3D" id="2.130.10.10">
    <property type="entry name" value="YVTN repeat-like/Quinoprotein amine dehydrogenase"/>
    <property type="match status" value="1"/>
</dbReference>
<keyword evidence="2" id="KW-1185">Reference proteome</keyword>
<protein>
    <recommendedName>
        <fullName evidence="3">SdiA-regulated family protein</fullName>
    </recommendedName>
</protein>
<dbReference type="SUPFAM" id="SSF101898">
    <property type="entry name" value="NHL repeat"/>
    <property type="match status" value="1"/>
</dbReference>
<dbReference type="RefSeq" id="WP_252115448.1">
    <property type="nucleotide sequence ID" value="NZ_JAMSCK010000006.1"/>
</dbReference>
<evidence type="ECO:0008006" key="3">
    <source>
        <dbReference type="Google" id="ProtNLM"/>
    </source>
</evidence>
<dbReference type="Proteomes" id="UP001155077">
    <property type="component" value="Unassembled WGS sequence"/>
</dbReference>
<gene>
    <name evidence="1" type="ORF">NE848_15720</name>
</gene>
<dbReference type="InterPro" id="IPR015943">
    <property type="entry name" value="WD40/YVTN_repeat-like_dom_sf"/>
</dbReference>